<reference evidence="7 8" key="1">
    <citation type="journal article" date="2018" name="Front. Plant Sci.">
        <title>Red Clover (Trifolium pratense) and Zigzag Clover (T. medium) - A Picture of Genomic Similarities and Differences.</title>
        <authorList>
            <person name="Dluhosova J."/>
            <person name="Istvanek J."/>
            <person name="Nedelnik J."/>
            <person name="Repkova J."/>
        </authorList>
    </citation>
    <scope>NUCLEOTIDE SEQUENCE [LARGE SCALE GENOMIC DNA]</scope>
    <source>
        <strain evidence="8">cv. 10/8</strain>
        <tissue evidence="7">Leaf</tissue>
    </source>
</reference>
<evidence type="ECO:0000313" key="7">
    <source>
        <dbReference type="EMBL" id="MCI02708.1"/>
    </source>
</evidence>
<feature type="domain" description="GP-PDE" evidence="6">
    <location>
        <begin position="1"/>
        <end position="202"/>
    </location>
</feature>
<dbReference type="PANTHER" id="PTHR43620:SF44">
    <property type="entry name" value="GLYCEROPHOSPHODIESTER PHOSPHODIESTERASE GDPDL6-RELATED"/>
    <property type="match status" value="1"/>
</dbReference>
<dbReference type="PROSITE" id="PS51704">
    <property type="entry name" value="GP_PDE"/>
    <property type="match status" value="1"/>
</dbReference>
<dbReference type="EC" id="3.1.4.46" evidence="1"/>
<organism evidence="7 8">
    <name type="scientific">Trifolium medium</name>
    <dbReference type="NCBI Taxonomy" id="97028"/>
    <lineage>
        <taxon>Eukaryota</taxon>
        <taxon>Viridiplantae</taxon>
        <taxon>Streptophyta</taxon>
        <taxon>Embryophyta</taxon>
        <taxon>Tracheophyta</taxon>
        <taxon>Spermatophyta</taxon>
        <taxon>Magnoliopsida</taxon>
        <taxon>eudicotyledons</taxon>
        <taxon>Gunneridae</taxon>
        <taxon>Pentapetalae</taxon>
        <taxon>rosids</taxon>
        <taxon>fabids</taxon>
        <taxon>Fabales</taxon>
        <taxon>Fabaceae</taxon>
        <taxon>Papilionoideae</taxon>
        <taxon>50 kb inversion clade</taxon>
        <taxon>NPAAA clade</taxon>
        <taxon>Hologalegina</taxon>
        <taxon>IRL clade</taxon>
        <taxon>Trifolieae</taxon>
        <taxon>Trifolium</taxon>
    </lineage>
</organism>
<keyword evidence="8" id="KW-1185">Reference proteome</keyword>
<keyword evidence="3" id="KW-0319">Glycerol metabolism</keyword>
<dbReference type="Proteomes" id="UP000265520">
    <property type="component" value="Unassembled WGS sequence"/>
</dbReference>
<dbReference type="Gene3D" id="3.20.20.190">
    <property type="entry name" value="Phosphatidylinositol (PI) phosphodiesterase"/>
    <property type="match status" value="1"/>
</dbReference>
<comment type="catalytic activity">
    <reaction evidence="5">
        <text>a sn-glycero-3-phosphodiester + H2O = an alcohol + sn-glycerol 3-phosphate + H(+)</text>
        <dbReference type="Rhea" id="RHEA:12969"/>
        <dbReference type="ChEBI" id="CHEBI:15377"/>
        <dbReference type="ChEBI" id="CHEBI:15378"/>
        <dbReference type="ChEBI" id="CHEBI:30879"/>
        <dbReference type="ChEBI" id="CHEBI:57597"/>
        <dbReference type="ChEBI" id="CHEBI:83408"/>
        <dbReference type="EC" id="3.1.4.46"/>
    </reaction>
</comment>
<evidence type="ECO:0000256" key="1">
    <source>
        <dbReference type="ARBA" id="ARBA00012247"/>
    </source>
</evidence>
<dbReference type="GO" id="GO:0006071">
    <property type="term" value="P:glycerol metabolic process"/>
    <property type="evidence" value="ECO:0007669"/>
    <property type="project" value="UniProtKB-KW"/>
</dbReference>
<name>A0A392NS57_9FABA</name>
<comment type="caution">
    <text evidence="7">The sequence shown here is derived from an EMBL/GenBank/DDBJ whole genome shotgun (WGS) entry which is preliminary data.</text>
</comment>
<accession>A0A392NS57</accession>
<evidence type="ECO:0000256" key="2">
    <source>
        <dbReference type="ARBA" id="ARBA00022729"/>
    </source>
</evidence>
<gene>
    <name evidence="7" type="ORF">A2U01_0023742</name>
</gene>
<dbReference type="InterPro" id="IPR030395">
    <property type="entry name" value="GP_PDE_dom"/>
</dbReference>
<dbReference type="EMBL" id="LXQA010049941">
    <property type="protein sequence ID" value="MCI02708.1"/>
    <property type="molecule type" value="Genomic_DNA"/>
</dbReference>
<protein>
    <recommendedName>
        <fullName evidence="1">glycerophosphodiester phosphodiesterase</fullName>
        <ecNumber evidence="1">3.1.4.46</ecNumber>
    </recommendedName>
</protein>
<evidence type="ECO:0000313" key="8">
    <source>
        <dbReference type="Proteomes" id="UP000265520"/>
    </source>
</evidence>
<dbReference type="PANTHER" id="PTHR43620">
    <property type="entry name" value="GLYCEROPHOSPHORYL DIESTER PHOSPHODIESTERASE"/>
    <property type="match status" value="1"/>
</dbReference>
<dbReference type="InterPro" id="IPR017946">
    <property type="entry name" value="PLC-like_Pdiesterase_TIM-brl"/>
</dbReference>
<keyword evidence="2" id="KW-0732">Signal</keyword>
<dbReference type="SUPFAM" id="SSF51695">
    <property type="entry name" value="PLC-like phosphodiesterases"/>
    <property type="match status" value="1"/>
</dbReference>
<evidence type="ECO:0000259" key="6">
    <source>
        <dbReference type="PROSITE" id="PS51704"/>
    </source>
</evidence>
<feature type="non-terminal residue" evidence="7">
    <location>
        <position position="1"/>
    </location>
</feature>
<evidence type="ECO:0000256" key="5">
    <source>
        <dbReference type="ARBA" id="ARBA00047512"/>
    </source>
</evidence>
<dbReference type="GO" id="GO:0008889">
    <property type="term" value="F:glycerophosphodiester phosphodiesterase activity"/>
    <property type="evidence" value="ECO:0007669"/>
    <property type="project" value="UniProtKB-EC"/>
</dbReference>
<evidence type="ECO:0000256" key="3">
    <source>
        <dbReference type="ARBA" id="ARBA00022798"/>
    </source>
</evidence>
<dbReference type="AlphaFoldDB" id="A0A392NS57"/>
<sequence>VQAIFSRPSFYDGAYPVVNVDSLLSSKTPPRFWLNVQNAAFYTQYGIKAVDNILEILKAYPTIEFVSSPDIGFLRSIAGKTNKAKVVFQLLNPMDVEATTKQPYGNIIKDLPTIKSFASGIMAPKEFIYPVKPDKYLEPPTSLVADAHKLGLEVYASGFANDLFSSYNYNYDPTAEYLQYLDSVDSVDGVVTDFPATASNAIGEITNLKSPTFSS</sequence>
<dbReference type="GO" id="GO:0006629">
    <property type="term" value="P:lipid metabolic process"/>
    <property type="evidence" value="ECO:0007669"/>
    <property type="project" value="InterPro"/>
</dbReference>
<proteinExistence type="predicted"/>
<keyword evidence="4" id="KW-0378">Hydrolase</keyword>
<evidence type="ECO:0000256" key="4">
    <source>
        <dbReference type="ARBA" id="ARBA00022801"/>
    </source>
</evidence>